<comment type="caution">
    <text evidence="2">The sequence shown here is derived from an EMBL/GenBank/DDBJ whole genome shotgun (WGS) entry which is preliminary data.</text>
</comment>
<feature type="transmembrane region" description="Helical" evidence="1">
    <location>
        <begin position="224"/>
        <end position="247"/>
    </location>
</feature>
<keyword evidence="3" id="KW-1185">Reference proteome</keyword>
<keyword evidence="1" id="KW-0812">Transmembrane</keyword>
<evidence type="ECO:0000313" key="3">
    <source>
        <dbReference type="Proteomes" id="UP001299283"/>
    </source>
</evidence>
<sequence length="303" mass="32102">MGPREVVDRCELWSGYDISGVASNYQAIAGILAGFTFAAITVVLDRSHRHRIAADERGARAIEYEKLTGLALVSAFLGLLFASFQYGILSGERGCALTGGRAASEELLGDVMFGAAIYILVYGLVQFAATSAPALAKHARFIVAVLVPPVVVSFAEIKLMDLAVSLGSPETQQPLQPLWDQAHGLAVPIGLSVMALCGVCWLLGSKRRHSAAASGRIARGTQTALPYITIGFVMGARIHSVVGLPTADPTSRITAGQGWTWVLLLTGMVLFQSVALAFQKGVEGPGLDAEETQSPDRHRVDQS</sequence>
<feature type="transmembrane region" description="Helical" evidence="1">
    <location>
        <begin position="108"/>
        <end position="129"/>
    </location>
</feature>
<feature type="transmembrane region" description="Helical" evidence="1">
    <location>
        <begin position="67"/>
        <end position="88"/>
    </location>
</feature>
<evidence type="ECO:0000256" key="1">
    <source>
        <dbReference type="SAM" id="Phobius"/>
    </source>
</evidence>
<protein>
    <submittedName>
        <fullName evidence="2">Uncharacterized protein</fullName>
    </submittedName>
</protein>
<feature type="transmembrane region" description="Helical" evidence="1">
    <location>
        <begin position="259"/>
        <end position="278"/>
    </location>
</feature>
<feature type="transmembrane region" description="Helical" evidence="1">
    <location>
        <begin position="25"/>
        <end position="44"/>
    </location>
</feature>
<dbReference type="EMBL" id="JAYJJQ010000001">
    <property type="protein sequence ID" value="MEB3067902.1"/>
    <property type="molecule type" value="Genomic_DNA"/>
</dbReference>
<accession>A0ABU5YS05</accession>
<gene>
    <name evidence="2" type="ORF">K5L39_01765</name>
</gene>
<name>A0ABU5YS05_9MYCO</name>
<feature type="transmembrane region" description="Helical" evidence="1">
    <location>
        <begin position="184"/>
        <end position="203"/>
    </location>
</feature>
<reference evidence="2 3" key="1">
    <citation type="submission" date="2023-12" db="EMBL/GenBank/DDBJ databases">
        <title>Description of new species of Mycobacterium terrae complex isolated from sewage at the Sao Paulo Zoological Park Foundation in Brazil.</title>
        <authorList>
            <person name="Romagnoli C.L."/>
            <person name="Conceicao E.C."/>
            <person name="Machado E."/>
            <person name="Barreto L.B.P.F."/>
            <person name="Sharma A."/>
            <person name="Silva N.M."/>
            <person name="Marques L.E."/>
            <person name="Juliana M.A."/>
            <person name="Lourenco M.C.S."/>
            <person name="Digiampietri L.A."/>
            <person name="Suffys P.N."/>
            <person name="Viana-Niero C."/>
        </authorList>
    </citation>
    <scope>NUCLEOTIDE SEQUENCE [LARGE SCALE GENOMIC DNA]</scope>
    <source>
        <strain evidence="2 3">MYC017</strain>
    </source>
</reference>
<feature type="transmembrane region" description="Helical" evidence="1">
    <location>
        <begin position="141"/>
        <end position="164"/>
    </location>
</feature>
<proteinExistence type="predicted"/>
<dbReference type="Proteomes" id="UP001299283">
    <property type="component" value="Unassembled WGS sequence"/>
</dbReference>
<keyword evidence="1" id="KW-0472">Membrane</keyword>
<organism evidence="2 3">
    <name type="scientific">[Mycobacterium] vasticus</name>
    <dbReference type="NCBI Taxonomy" id="2875777"/>
    <lineage>
        <taxon>Bacteria</taxon>
        <taxon>Bacillati</taxon>
        <taxon>Actinomycetota</taxon>
        <taxon>Actinomycetes</taxon>
        <taxon>Mycobacteriales</taxon>
        <taxon>Mycobacteriaceae</taxon>
        <taxon>Mycolicibacter</taxon>
    </lineage>
</organism>
<evidence type="ECO:0000313" key="2">
    <source>
        <dbReference type="EMBL" id="MEB3067902.1"/>
    </source>
</evidence>
<keyword evidence="1" id="KW-1133">Transmembrane helix</keyword>
<dbReference type="RefSeq" id="WP_225399407.1">
    <property type="nucleotide sequence ID" value="NZ_JAYJJQ010000001.1"/>
</dbReference>